<evidence type="ECO:0000256" key="2">
    <source>
        <dbReference type="ARBA" id="ARBA00022695"/>
    </source>
</evidence>
<evidence type="ECO:0000256" key="7">
    <source>
        <dbReference type="ARBA" id="ARBA00022839"/>
    </source>
</evidence>
<evidence type="ECO:0000256" key="6">
    <source>
        <dbReference type="ARBA" id="ARBA00022801"/>
    </source>
</evidence>
<dbReference type="NCBIfam" id="TIGR00573">
    <property type="entry name" value="dnaq"/>
    <property type="match status" value="1"/>
</dbReference>
<dbReference type="SMART" id="SM00491">
    <property type="entry name" value="HELICc2"/>
    <property type="match status" value="1"/>
</dbReference>
<dbReference type="EC" id="3.1.-.-" evidence="10 11"/>
<evidence type="ECO:0000256" key="4">
    <source>
        <dbReference type="ARBA" id="ARBA00022722"/>
    </source>
</evidence>
<dbReference type="NCBIfam" id="TIGR01407">
    <property type="entry name" value="dinG_rel"/>
    <property type="match status" value="1"/>
</dbReference>
<dbReference type="Pfam" id="PF13307">
    <property type="entry name" value="Helicase_C_2"/>
    <property type="match status" value="1"/>
</dbReference>
<dbReference type="Gene3D" id="3.40.50.300">
    <property type="entry name" value="P-loop containing nucleotide triphosphate hydrolases"/>
    <property type="match status" value="2"/>
</dbReference>
<dbReference type="InterPro" id="IPR036397">
    <property type="entry name" value="RNaseH_sf"/>
</dbReference>
<dbReference type="CDD" id="cd06127">
    <property type="entry name" value="DEDDh"/>
    <property type="match status" value="1"/>
</dbReference>
<dbReference type="FunFam" id="3.30.420.10:FF:000045">
    <property type="entry name" value="3'-5' exonuclease DinG"/>
    <property type="match status" value="1"/>
</dbReference>
<accession>A0A1E5GDQ4</accession>
<dbReference type="InterPro" id="IPR006054">
    <property type="entry name" value="DnaQ"/>
</dbReference>
<feature type="binding site" evidence="10">
    <location>
        <begin position="284"/>
        <end position="291"/>
    </location>
    <ligand>
        <name>ATP</name>
        <dbReference type="ChEBI" id="CHEBI:30616"/>
    </ligand>
</feature>
<dbReference type="InterPro" id="IPR014013">
    <property type="entry name" value="Helic_SF1/SF2_ATP-bd_DinG/Rad3"/>
</dbReference>
<evidence type="ECO:0000256" key="5">
    <source>
        <dbReference type="ARBA" id="ARBA00022741"/>
    </source>
</evidence>
<keyword evidence="9" id="KW-0239">DNA-directed DNA polymerase</keyword>
<keyword evidence="15" id="KW-1185">Reference proteome</keyword>
<protein>
    <recommendedName>
        <fullName evidence="10 11">3'-5' exonuclease DinG</fullName>
        <ecNumber evidence="10 11">3.1.-.-</ecNumber>
    </recommendedName>
</protein>
<dbReference type="SUPFAM" id="SSF52540">
    <property type="entry name" value="P-loop containing nucleoside triphosphate hydrolases"/>
    <property type="match status" value="2"/>
</dbReference>
<evidence type="ECO:0000256" key="10">
    <source>
        <dbReference type="HAMAP-Rule" id="MF_02206"/>
    </source>
</evidence>
<comment type="similarity">
    <text evidence="10 11">Belongs to the helicase family. DinG subfamily. Type 2 sub-subfamily.</text>
</comment>
<dbReference type="RefSeq" id="WP_069646592.1">
    <property type="nucleotide sequence ID" value="NZ_MIJZ01000014.1"/>
</dbReference>
<gene>
    <name evidence="10 11" type="primary">dinG</name>
    <name evidence="14" type="ORF">BCR21_11125</name>
</gene>
<keyword evidence="4 10" id="KW-0540">Nuclease</keyword>
<keyword evidence="3" id="KW-0235">DNA replication</keyword>
<dbReference type="GO" id="GO:0004386">
    <property type="term" value="F:helicase activity"/>
    <property type="evidence" value="ECO:0007669"/>
    <property type="project" value="InterPro"/>
</dbReference>
<organism evidence="14 15">
    <name type="scientific">Enterococcus ureasiticus</name>
    <dbReference type="NCBI Taxonomy" id="903984"/>
    <lineage>
        <taxon>Bacteria</taxon>
        <taxon>Bacillati</taxon>
        <taxon>Bacillota</taxon>
        <taxon>Bacilli</taxon>
        <taxon>Lactobacillales</taxon>
        <taxon>Enterococcaceae</taxon>
        <taxon>Enterococcus</taxon>
    </lineage>
</organism>
<feature type="domain" description="Helicase ATP-binding" evidence="12">
    <location>
        <begin position="271"/>
        <end position="528"/>
    </location>
</feature>
<name>A0A1E5GDQ4_9ENTE</name>
<dbReference type="AlphaFoldDB" id="A0A1E5GDQ4"/>
<keyword evidence="8 10" id="KW-0067">ATP-binding</keyword>
<feature type="domain" description="Helicase ATP-binding" evidence="13">
    <location>
        <begin position="247"/>
        <end position="516"/>
    </location>
</feature>
<dbReference type="SUPFAM" id="SSF53098">
    <property type="entry name" value="Ribonuclease H-like"/>
    <property type="match status" value="1"/>
</dbReference>
<evidence type="ECO:0000313" key="14">
    <source>
        <dbReference type="EMBL" id="OEG10838.1"/>
    </source>
</evidence>
<proteinExistence type="inferred from homology"/>
<comment type="caution">
    <text evidence="14">The sequence shown here is derived from an EMBL/GenBank/DDBJ whole genome shotgun (WGS) entry which is preliminary data.</text>
</comment>
<reference evidence="15" key="1">
    <citation type="submission" date="2016-09" db="EMBL/GenBank/DDBJ databases">
        <authorList>
            <person name="Gulvik C.A."/>
        </authorList>
    </citation>
    <scope>NUCLEOTIDE SEQUENCE [LARGE SCALE GENOMIC DNA]</scope>
    <source>
        <strain evidence="15">DSM 23328</strain>
    </source>
</reference>
<dbReference type="InterPro" id="IPR014001">
    <property type="entry name" value="Helicase_ATP-bd"/>
</dbReference>
<dbReference type="InterPro" id="IPR006555">
    <property type="entry name" value="ATP-dep_Helicase_C"/>
</dbReference>
<evidence type="ECO:0000256" key="3">
    <source>
        <dbReference type="ARBA" id="ARBA00022705"/>
    </source>
</evidence>
<dbReference type="OrthoDB" id="9803913at2"/>
<dbReference type="SMART" id="SM00479">
    <property type="entry name" value="EXOIII"/>
    <property type="match status" value="1"/>
</dbReference>
<dbReference type="Pfam" id="PF00929">
    <property type="entry name" value="RNase_T"/>
    <property type="match status" value="1"/>
</dbReference>
<dbReference type="InterPro" id="IPR013520">
    <property type="entry name" value="Ribonucl_H"/>
</dbReference>
<dbReference type="InterPro" id="IPR027417">
    <property type="entry name" value="P-loop_NTPase"/>
</dbReference>
<keyword evidence="2" id="KW-0548">Nucleotidyltransferase</keyword>
<evidence type="ECO:0000313" key="15">
    <source>
        <dbReference type="Proteomes" id="UP000094068"/>
    </source>
</evidence>
<evidence type="ECO:0000256" key="9">
    <source>
        <dbReference type="ARBA" id="ARBA00022932"/>
    </source>
</evidence>
<dbReference type="InterPro" id="IPR006310">
    <property type="entry name" value="DinG"/>
</dbReference>
<dbReference type="GO" id="GO:0016818">
    <property type="term" value="F:hydrolase activity, acting on acid anhydrides, in phosphorus-containing anhydrides"/>
    <property type="evidence" value="ECO:0007669"/>
    <property type="project" value="InterPro"/>
</dbReference>
<dbReference type="EMBL" id="MIJZ01000014">
    <property type="protein sequence ID" value="OEG10838.1"/>
    <property type="molecule type" value="Genomic_DNA"/>
</dbReference>
<dbReference type="PANTHER" id="PTHR30231:SF41">
    <property type="entry name" value="DNA POLYMERASE III SUBUNIT EPSILON"/>
    <property type="match status" value="1"/>
</dbReference>
<dbReference type="PANTHER" id="PTHR30231">
    <property type="entry name" value="DNA POLYMERASE III SUBUNIT EPSILON"/>
    <property type="match status" value="1"/>
</dbReference>
<keyword evidence="7 10" id="KW-0269">Exonuclease</keyword>
<evidence type="ECO:0000259" key="13">
    <source>
        <dbReference type="PROSITE" id="PS51193"/>
    </source>
</evidence>
<dbReference type="STRING" id="903984.BCR21_11125"/>
<dbReference type="GO" id="GO:0003677">
    <property type="term" value="F:DNA binding"/>
    <property type="evidence" value="ECO:0007669"/>
    <property type="project" value="InterPro"/>
</dbReference>
<keyword evidence="1" id="KW-0808">Transferase</keyword>
<evidence type="ECO:0000256" key="11">
    <source>
        <dbReference type="RuleBase" id="RU364106"/>
    </source>
</evidence>
<evidence type="ECO:0000256" key="1">
    <source>
        <dbReference type="ARBA" id="ARBA00022679"/>
    </source>
</evidence>
<dbReference type="HAMAP" id="MF_02206">
    <property type="entry name" value="DinG_exonucl"/>
    <property type="match status" value="1"/>
</dbReference>
<keyword evidence="5 10" id="KW-0547">Nucleotide-binding</keyword>
<evidence type="ECO:0000259" key="12">
    <source>
        <dbReference type="PROSITE" id="PS51192"/>
    </source>
</evidence>
<keyword evidence="6 10" id="KW-0378">Hydrolase</keyword>
<dbReference type="GO" id="GO:0045004">
    <property type="term" value="P:DNA replication proofreading"/>
    <property type="evidence" value="ECO:0007669"/>
    <property type="project" value="TreeGrafter"/>
</dbReference>
<dbReference type="Proteomes" id="UP000094068">
    <property type="component" value="Unassembled WGS sequence"/>
</dbReference>
<evidence type="ECO:0000256" key="8">
    <source>
        <dbReference type="ARBA" id="ARBA00022840"/>
    </source>
</evidence>
<dbReference type="InterPro" id="IPR012337">
    <property type="entry name" value="RNaseH-like_sf"/>
</dbReference>
<feature type="short sequence motif" description="DEAH box" evidence="10">
    <location>
        <begin position="462"/>
        <end position="465"/>
    </location>
</feature>
<sequence length="922" mass="105984">MKNNQTYAVVDLETTGTDPLVDRIIQFGCVLIQEGKIISRFATDINPNQAISKQIQQLTGISNSRVQKAPYFEDVALTIYNLLADTVFVAHNIYFDYSFLTQELLRCGTPKLKIPGIDTVELAQIFLPTEKSFRLGDLSESLGLIHDNPHQADSDAQVTAELLLLIEAKMRRLPLITMEAIDRLSQQTGMDTSSYIHHIYEEMKQDIQPLSKEQHVVSGIALRRKEVPLYEEKLYGKPSFPKKKKAKEKVFADTIGYRSEQSRMMNLVYDHFTNDENKNLFIEAATGTGKTLGYLFPLSYLATPDNPVIISTVSIVLQNQLTEKDIPLANQICPKPIQAVIIKSHRHYIDLQRFQATLKNPIQQKQYALYQMGVLVWLVETETGDLDELQLTNFNHIFWRDVAHRGIDFLSDQDSLYQEDFVRFLYKKVRQSNVLIVNHAFLAQETLREVPLLPKSSYLIIDEAHHLPDIAGKIANRQFNYVSFKKQATLYLEEDQLFDQVNQIFKSETQEQRLLRIYSKALNDLVEEFSDLFYEINQLFKNDKQPNLEATLLTKPIFDHLSLNGETSIQKIEILLTEMQEIQKRLQQSIVDELEKYTASERIIFVSLLQFFERIEFLYKCFDIYVNEWHPRWIKEYNTTPQGYGLLAINDLEASILPETTWYGRYQRILYTGGTLKFGNDKKYLPTKLGLTDVLFKTLPDPYDYAQNARLYIPTEAIAISQANAAEFSAYIASVIQELTQEQDRSMLVLFTSHEILSSVYYRLHPQFLNGGRELLAQGISGSREKILKRFAHSKNSVLLGADSFWEGVDLPGETLSLLIVTRLPFENPKRPFVKARYDYLEEKGINPFTHEALPKAALRLRQALGRLIRSDGDKGALLVLDRRLVTAKYGKRMLKALPKDLSVKEEPLAKIVSELKGFLNK</sequence>
<dbReference type="GO" id="GO:0005524">
    <property type="term" value="F:ATP binding"/>
    <property type="evidence" value="ECO:0007669"/>
    <property type="project" value="UniProtKB-UniRule"/>
</dbReference>
<comment type="function">
    <text evidence="10 11">3'-5' exonuclease.</text>
</comment>
<dbReference type="Gene3D" id="3.30.420.10">
    <property type="entry name" value="Ribonuclease H-like superfamily/Ribonuclease H"/>
    <property type="match status" value="1"/>
</dbReference>
<dbReference type="GO" id="GO:0005829">
    <property type="term" value="C:cytosol"/>
    <property type="evidence" value="ECO:0007669"/>
    <property type="project" value="TreeGrafter"/>
</dbReference>
<dbReference type="PROSITE" id="PS51193">
    <property type="entry name" value="HELICASE_ATP_BIND_2"/>
    <property type="match status" value="1"/>
</dbReference>
<dbReference type="GO" id="GO:0008408">
    <property type="term" value="F:3'-5' exonuclease activity"/>
    <property type="evidence" value="ECO:0007669"/>
    <property type="project" value="UniProtKB-UniRule"/>
</dbReference>
<dbReference type="PROSITE" id="PS51192">
    <property type="entry name" value="HELICASE_ATP_BIND_1"/>
    <property type="match status" value="1"/>
</dbReference>
<dbReference type="GO" id="GO:0003887">
    <property type="term" value="F:DNA-directed DNA polymerase activity"/>
    <property type="evidence" value="ECO:0007669"/>
    <property type="project" value="UniProtKB-KW"/>
</dbReference>